<comment type="caution">
    <text evidence="3">The sequence shown here is derived from an EMBL/GenBank/DDBJ whole genome shotgun (WGS) entry which is preliminary data.</text>
</comment>
<proteinExistence type="predicted"/>
<dbReference type="EMBL" id="JARKIB010000310">
    <property type="protein sequence ID" value="KAJ7715325.1"/>
    <property type="molecule type" value="Genomic_DNA"/>
</dbReference>
<organism evidence="3 4">
    <name type="scientific">Mycena metata</name>
    <dbReference type="NCBI Taxonomy" id="1033252"/>
    <lineage>
        <taxon>Eukaryota</taxon>
        <taxon>Fungi</taxon>
        <taxon>Dikarya</taxon>
        <taxon>Basidiomycota</taxon>
        <taxon>Agaricomycotina</taxon>
        <taxon>Agaricomycetes</taxon>
        <taxon>Agaricomycetidae</taxon>
        <taxon>Agaricales</taxon>
        <taxon>Marasmiineae</taxon>
        <taxon>Mycenaceae</taxon>
        <taxon>Mycena</taxon>
    </lineage>
</organism>
<feature type="transmembrane region" description="Helical" evidence="2">
    <location>
        <begin position="639"/>
        <end position="662"/>
    </location>
</feature>
<dbReference type="AlphaFoldDB" id="A0AAD7H8Y1"/>
<evidence type="ECO:0000256" key="2">
    <source>
        <dbReference type="SAM" id="Phobius"/>
    </source>
</evidence>
<feature type="transmembrane region" description="Helical" evidence="2">
    <location>
        <begin position="42"/>
        <end position="64"/>
    </location>
</feature>
<keyword evidence="2" id="KW-1133">Transmembrane helix</keyword>
<name>A0AAD7H8Y1_9AGAR</name>
<feature type="transmembrane region" description="Helical" evidence="2">
    <location>
        <begin position="674"/>
        <end position="694"/>
    </location>
</feature>
<keyword evidence="2" id="KW-0472">Membrane</keyword>
<keyword evidence="4" id="KW-1185">Reference proteome</keyword>
<keyword evidence="2" id="KW-0812">Transmembrane</keyword>
<dbReference type="Proteomes" id="UP001215598">
    <property type="component" value="Unassembled WGS sequence"/>
</dbReference>
<evidence type="ECO:0000313" key="3">
    <source>
        <dbReference type="EMBL" id="KAJ7715325.1"/>
    </source>
</evidence>
<protein>
    <submittedName>
        <fullName evidence="3">Uncharacterized protein</fullName>
    </submittedName>
</protein>
<feature type="region of interest" description="Disordered" evidence="1">
    <location>
        <begin position="1"/>
        <end position="30"/>
    </location>
</feature>
<gene>
    <name evidence="3" type="ORF">B0H16DRAFT_507734</name>
</gene>
<evidence type="ECO:0000256" key="1">
    <source>
        <dbReference type="SAM" id="MobiDB-lite"/>
    </source>
</evidence>
<feature type="compositionally biased region" description="Low complexity" evidence="1">
    <location>
        <begin position="10"/>
        <end position="21"/>
    </location>
</feature>
<evidence type="ECO:0000313" key="4">
    <source>
        <dbReference type="Proteomes" id="UP001215598"/>
    </source>
</evidence>
<reference evidence="3" key="1">
    <citation type="submission" date="2023-03" db="EMBL/GenBank/DDBJ databases">
        <title>Massive genome expansion in bonnet fungi (Mycena s.s.) driven by repeated elements and novel gene families across ecological guilds.</title>
        <authorList>
            <consortium name="Lawrence Berkeley National Laboratory"/>
            <person name="Harder C.B."/>
            <person name="Miyauchi S."/>
            <person name="Viragh M."/>
            <person name="Kuo A."/>
            <person name="Thoen E."/>
            <person name="Andreopoulos B."/>
            <person name="Lu D."/>
            <person name="Skrede I."/>
            <person name="Drula E."/>
            <person name="Henrissat B."/>
            <person name="Morin E."/>
            <person name="Kohler A."/>
            <person name="Barry K."/>
            <person name="LaButti K."/>
            <person name="Morin E."/>
            <person name="Salamov A."/>
            <person name="Lipzen A."/>
            <person name="Mereny Z."/>
            <person name="Hegedus B."/>
            <person name="Baldrian P."/>
            <person name="Stursova M."/>
            <person name="Weitz H."/>
            <person name="Taylor A."/>
            <person name="Grigoriev I.V."/>
            <person name="Nagy L.G."/>
            <person name="Martin F."/>
            <person name="Kauserud H."/>
        </authorList>
    </citation>
    <scope>NUCLEOTIDE SEQUENCE</scope>
    <source>
        <strain evidence="3">CBHHK182m</strain>
    </source>
</reference>
<sequence>MVEEVPTSASNLSTNPLNLPGGLPGPPTRRLTKPRCLRRCDLMLATSLIALALFFVCQPIFALFRWMEQTNFYSYPPLRMFVDAREYGTGTNRSDVVQPLLGLDDKFDIAVSIWQETSDLERREHMQGKNRLSVIDWGNFYEKTIFSDVVFRGVRLSDTEMFTNITFTIPTEIFLTYPRHSGDMLRASFVILPHSPSPIDHYYNHTSWYPPQLIRPRFRSVPFPLGSPMKTPRRLVDYALDSFAISIPLLEAHEIPSVCPGATKASYYKQALKYHPHVVTRTNLRILRETRLYNRTAYLVMHEELRRTSCGQLEKLDHEGNLFLHPEDCHRWYMMNANYETLVQLAVPDSSAVGGFREESAYAPYMDVLANAAGPKDLVPVPIDRELCGRCAPNPTNRTLADDMNITYHISYSSVTPRMFLLGELQPMGRLRLHHTASELERAREHDLAEVYASVAGHRYHENSHPRWRLARAVLYDVTSVFLSLIYATYWATRTSTAGISIPGTLSYAAGSILDKAHLFGPQGIWDWLGKMHTVAEKVSLLGFVIVRSGLSVPFLMLRAVLRMRVVSQSNGGGWGPRLGWIKATHQERTSARLDARMDWRWKCGIFGAVFLAYSAFGLDEHYLFPPVLPAHAIGELSGMSLFNQFANTLKMSGLIMQLILNRRLQVFAGRYKSAVVVAIAAMLLRYAAAVQWIVGPAEVMPGLSYATVAWDVILMVHCWQALLYSSRIPDDKDLEEPSLNL</sequence>
<accession>A0AAD7H8Y1</accession>
<feature type="transmembrane region" description="Helical" evidence="2">
    <location>
        <begin position="600"/>
        <end position="619"/>
    </location>
</feature>
<feature type="transmembrane region" description="Helical" evidence="2">
    <location>
        <begin position="541"/>
        <end position="562"/>
    </location>
</feature>